<name>A0A1I4VQR9_CHROL</name>
<dbReference type="OrthoDB" id="713921at2"/>
<feature type="transmembrane region" description="Helical" evidence="1">
    <location>
        <begin position="40"/>
        <end position="57"/>
    </location>
</feature>
<dbReference type="Proteomes" id="UP000198769">
    <property type="component" value="Unassembled WGS sequence"/>
</dbReference>
<feature type="transmembrane region" description="Helical" evidence="1">
    <location>
        <begin position="132"/>
        <end position="153"/>
    </location>
</feature>
<accession>A0A1I4VQR9</accession>
<evidence type="ECO:0008006" key="4">
    <source>
        <dbReference type="Google" id="ProtNLM"/>
    </source>
</evidence>
<protein>
    <recommendedName>
        <fullName evidence="4">DUF2306 domain-containing protein</fullName>
    </recommendedName>
</protein>
<sequence>MGLSGLGIFHTVIGVASIAGALVGFIRYGKISLKELSGKIYFYGTLITSVTALGISKHGGFNAGHAFSVFIILLIAVAYFLFSKKESSKRARYFENFLLSFSFFLSLVPTVNETFTRVPVGHPLAKDITDPIIGKTLLFLFILFIAGSVYQYFRQKKVNKETSVYLEG</sequence>
<keyword evidence="1" id="KW-0472">Membrane</keyword>
<evidence type="ECO:0000313" key="3">
    <source>
        <dbReference type="Proteomes" id="UP000198769"/>
    </source>
</evidence>
<feature type="transmembrane region" description="Helical" evidence="1">
    <location>
        <begin position="94"/>
        <end position="112"/>
    </location>
</feature>
<evidence type="ECO:0000313" key="2">
    <source>
        <dbReference type="EMBL" id="SFN03483.1"/>
    </source>
</evidence>
<feature type="transmembrane region" description="Helical" evidence="1">
    <location>
        <begin position="6"/>
        <end position="28"/>
    </location>
</feature>
<evidence type="ECO:0000256" key="1">
    <source>
        <dbReference type="SAM" id="Phobius"/>
    </source>
</evidence>
<dbReference type="EMBL" id="FOVD01000001">
    <property type="protein sequence ID" value="SFN03483.1"/>
    <property type="molecule type" value="Genomic_DNA"/>
</dbReference>
<dbReference type="AlphaFoldDB" id="A0A1I4VQR9"/>
<proteinExistence type="predicted"/>
<keyword evidence="3" id="KW-1185">Reference proteome</keyword>
<keyword evidence="1" id="KW-1133">Transmembrane helix</keyword>
<gene>
    <name evidence="2" type="ORF">SAMN05421594_0525</name>
</gene>
<keyword evidence="1" id="KW-0812">Transmembrane</keyword>
<reference evidence="3" key="1">
    <citation type="submission" date="2016-10" db="EMBL/GenBank/DDBJ databases">
        <authorList>
            <person name="Varghese N."/>
            <person name="Submissions S."/>
        </authorList>
    </citation>
    <scope>NUCLEOTIDE SEQUENCE [LARGE SCALE GENOMIC DNA]</scope>
    <source>
        <strain evidence="3">DSM 25575</strain>
    </source>
</reference>
<organism evidence="2 3">
    <name type="scientific">Chryseobacterium oleae</name>
    <dbReference type="NCBI Taxonomy" id="491207"/>
    <lineage>
        <taxon>Bacteria</taxon>
        <taxon>Pseudomonadati</taxon>
        <taxon>Bacteroidota</taxon>
        <taxon>Flavobacteriia</taxon>
        <taxon>Flavobacteriales</taxon>
        <taxon>Weeksellaceae</taxon>
        <taxon>Chryseobacterium group</taxon>
        <taxon>Chryseobacterium</taxon>
    </lineage>
</organism>
<feature type="transmembrane region" description="Helical" evidence="1">
    <location>
        <begin position="63"/>
        <end position="82"/>
    </location>
</feature>
<dbReference type="RefSeq" id="WP_072922253.1">
    <property type="nucleotide sequence ID" value="NZ_FOVD01000001.1"/>
</dbReference>